<evidence type="ECO:0000259" key="7">
    <source>
        <dbReference type="PROSITE" id="PS50850"/>
    </source>
</evidence>
<feature type="transmembrane region" description="Helical" evidence="6">
    <location>
        <begin position="601"/>
        <end position="626"/>
    </location>
</feature>
<dbReference type="PROSITE" id="PS50850">
    <property type="entry name" value="MFS"/>
    <property type="match status" value="1"/>
</dbReference>
<dbReference type="InterPro" id="IPR005828">
    <property type="entry name" value="MFS_sugar_transport-like"/>
</dbReference>
<dbReference type="InterPro" id="IPR036259">
    <property type="entry name" value="MFS_trans_sf"/>
</dbReference>
<evidence type="ECO:0000256" key="2">
    <source>
        <dbReference type="ARBA" id="ARBA00022692"/>
    </source>
</evidence>
<evidence type="ECO:0000256" key="6">
    <source>
        <dbReference type="SAM" id="Phobius"/>
    </source>
</evidence>
<evidence type="ECO:0000256" key="4">
    <source>
        <dbReference type="ARBA" id="ARBA00023136"/>
    </source>
</evidence>
<dbReference type="InterPro" id="IPR005829">
    <property type="entry name" value="Sugar_transporter_CS"/>
</dbReference>
<feature type="transmembrane region" description="Helical" evidence="6">
    <location>
        <begin position="537"/>
        <end position="555"/>
    </location>
</feature>
<dbReference type="AlphaFoldDB" id="A0A8A1M6P6"/>
<dbReference type="Proteomes" id="UP000663671">
    <property type="component" value="Chromosome 4"/>
</dbReference>
<feature type="transmembrane region" description="Helical" evidence="6">
    <location>
        <begin position="259"/>
        <end position="279"/>
    </location>
</feature>
<dbReference type="PROSITE" id="PS00217">
    <property type="entry name" value="SUGAR_TRANSPORT_2"/>
    <property type="match status" value="1"/>
</dbReference>
<evidence type="ECO:0000313" key="8">
    <source>
        <dbReference type="EMBL" id="QSS60970.1"/>
    </source>
</evidence>
<dbReference type="VEuPathDB" id="FungiDB:I7I51_05777"/>
<dbReference type="GO" id="GO:0016020">
    <property type="term" value="C:membrane"/>
    <property type="evidence" value="ECO:0007669"/>
    <property type="project" value="UniProtKB-SubCell"/>
</dbReference>
<dbReference type="EMBL" id="CP069110">
    <property type="protein sequence ID" value="QSS60970.1"/>
    <property type="molecule type" value="Genomic_DNA"/>
</dbReference>
<feature type="transmembrane region" description="Helical" evidence="6">
    <location>
        <begin position="137"/>
        <end position="155"/>
    </location>
</feature>
<gene>
    <name evidence="8" type="ORF">I7I51_05777</name>
</gene>
<reference evidence="8" key="1">
    <citation type="submission" date="2021-01" db="EMBL/GenBank/DDBJ databases">
        <title>Chromosome-level genome assembly of a human fungal pathogen reveals clustering of transcriptionally co-regulated genes.</title>
        <authorList>
            <person name="Voorhies M."/>
            <person name="Cohen S."/>
            <person name="Shea T.P."/>
            <person name="Petrus S."/>
            <person name="Munoz J.F."/>
            <person name="Poplawski S."/>
            <person name="Goldman W.E."/>
            <person name="Michael T."/>
            <person name="Cuomo C.A."/>
            <person name="Sil A."/>
            <person name="Beyhan S."/>
        </authorList>
    </citation>
    <scope>NUCLEOTIDE SEQUENCE</scope>
    <source>
        <strain evidence="8">WU24</strain>
    </source>
</reference>
<keyword evidence="3 6" id="KW-1133">Transmembrane helix</keyword>
<evidence type="ECO:0000313" key="9">
    <source>
        <dbReference type="Proteomes" id="UP000663671"/>
    </source>
</evidence>
<keyword evidence="2 6" id="KW-0812">Transmembrane</keyword>
<name>A0A8A1M6P6_AJECA</name>
<feature type="region of interest" description="Disordered" evidence="5">
    <location>
        <begin position="374"/>
        <end position="421"/>
    </location>
</feature>
<feature type="domain" description="Major facilitator superfamily (MFS) profile" evidence="7">
    <location>
        <begin position="62"/>
        <end position="665"/>
    </location>
</feature>
<dbReference type="PANTHER" id="PTHR24064">
    <property type="entry name" value="SOLUTE CARRIER FAMILY 22 MEMBER"/>
    <property type="match status" value="1"/>
</dbReference>
<feature type="transmembrane region" description="Helical" evidence="6">
    <location>
        <begin position="109"/>
        <end position="130"/>
    </location>
</feature>
<evidence type="ECO:0000256" key="3">
    <source>
        <dbReference type="ARBA" id="ARBA00022989"/>
    </source>
</evidence>
<feature type="transmembrane region" description="Helical" evidence="6">
    <location>
        <begin position="567"/>
        <end position="589"/>
    </location>
</feature>
<feature type="transmembrane region" description="Helical" evidence="6">
    <location>
        <begin position="507"/>
        <end position="525"/>
    </location>
</feature>
<evidence type="ECO:0000256" key="1">
    <source>
        <dbReference type="ARBA" id="ARBA00004141"/>
    </source>
</evidence>
<dbReference type="InterPro" id="IPR020846">
    <property type="entry name" value="MFS_dom"/>
</dbReference>
<evidence type="ECO:0000256" key="5">
    <source>
        <dbReference type="SAM" id="MobiDB-lite"/>
    </source>
</evidence>
<protein>
    <submittedName>
        <fullName evidence="8">Phosphate transporter</fullName>
    </submittedName>
</protein>
<sequence length="707" mass="77173">MSSAQGKESDRQYIRLWESASPGHPRSLLYFATARSHRKYIEIDDLQDFIHALFAASQMRYTLEHPTLAKRLGFTPASLLRIFAVGIIIPMLSHVYWHGAMPATIETAMRAATLVGTIIGQYAFGVLADLYGRRKMYGLELLVVIVATVGVTMASDGASKSMNLVGWLISWRFLMGIGIGGDYPLSAVITSEFAPTKSRARMIATVFFMQPCGYLVATLVALFATLANKNGLPTNIPTNVDSIISCTDDELCRRTIDRIWRWVIGAGAIPAAIAILFRISIPESPRYTMEVLNRPDEALEDVNGMGWKRAVRTPHRALDLELQTSDSRNLAGNIPTTTLAGVSKQTTNQEAANNKKNKTCSNVSEMAEHQILGGLGGNARSGSIPSPNVPPPISGTSSITTIDEPDSRPAEGDDDSDIGEEKPSEWERFYTGFVEHFFTNGHWPTLLGTSLSWACFDFAYYALGPNSYKVISKIFNEKSLKFTREAGGPPLPLPTRSIYTDLVENSWHSLIIVSIGSMIGGLGMIKLTKRISPRTIQLFGFLVLTAILIGIGISFETVSRHASVPLIAFLYVLSQIFFEIGPNFTTFMIPAELFPSRFRCAAHGISAAAGKIASVVVQAFVAYSPIGPYRSSDPGAEWLGYVIVIFAAFMLLGAAVTKWLIPETRETDGSNKPLEQLEDVAKVKRPIRFSCVSARKGVGVPADQLGG</sequence>
<dbReference type="SUPFAM" id="SSF103473">
    <property type="entry name" value="MFS general substrate transporter"/>
    <property type="match status" value="1"/>
</dbReference>
<dbReference type="OrthoDB" id="433512at2759"/>
<feature type="transmembrane region" description="Helical" evidence="6">
    <location>
        <begin position="638"/>
        <end position="661"/>
    </location>
</feature>
<keyword evidence="4 6" id="KW-0472">Membrane</keyword>
<proteinExistence type="predicted"/>
<feature type="transmembrane region" description="Helical" evidence="6">
    <location>
        <begin position="167"/>
        <end position="190"/>
    </location>
</feature>
<dbReference type="GO" id="GO:0022857">
    <property type="term" value="F:transmembrane transporter activity"/>
    <property type="evidence" value="ECO:0007669"/>
    <property type="project" value="InterPro"/>
</dbReference>
<dbReference type="Pfam" id="PF00083">
    <property type="entry name" value="Sugar_tr"/>
    <property type="match status" value="2"/>
</dbReference>
<organism evidence="8 9">
    <name type="scientific">Ajellomyces capsulatus</name>
    <name type="common">Darling's disease fungus</name>
    <name type="synonym">Histoplasma capsulatum</name>
    <dbReference type="NCBI Taxonomy" id="5037"/>
    <lineage>
        <taxon>Eukaryota</taxon>
        <taxon>Fungi</taxon>
        <taxon>Dikarya</taxon>
        <taxon>Ascomycota</taxon>
        <taxon>Pezizomycotina</taxon>
        <taxon>Eurotiomycetes</taxon>
        <taxon>Eurotiomycetidae</taxon>
        <taxon>Onygenales</taxon>
        <taxon>Ajellomycetaceae</taxon>
        <taxon>Histoplasma</taxon>
    </lineage>
</organism>
<feature type="transmembrane region" description="Helical" evidence="6">
    <location>
        <begin position="79"/>
        <end position="97"/>
    </location>
</feature>
<comment type="subcellular location">
    <subcellularLocation>
        <location evidence="1">Membrane</location>
        <topology evidence="1">Multi-pass membrane protein</topology>
    </subcellularLocation>
</comment>
<accession>A0A8A1M6P6</accession>
<feature type="transmembrane region" description="Helical" evidence="6">
    <location>
        <begin position="202"/>
        <end position="227"/>
    </location>
</feature>
<dbReference type="Gene3D" id="1.20.1250.20">
    <property type="entry name" value="MFS general substrate transporter like domains"/>
    <property type="match status" value="2"/>
</dbReference>